<name>F0YJY8_AURAN</name>
<evidence type="ECO:0008006" key="4">
    <source>
        <dbReference type="Google" id="ProtNLM"/>
    </source>
</evidence>
<dbReference type="GO" id="GO:0031267">
    <property type="term" value="F:small GTPase binding"/>
    <property type="evidence" value="ECO:0007669"/>
    <property type="project" value="TreeGrafter"/>
</dbReference>
<dbReference type="GeneID" id="20226081"/>
<dbReference type="GO" id="GO:1903394">
    <property type="term" value="P:protein localization to kinetochore involved in kinetochore assembly"/>
    <property type="evidence" value="ECO:0007669"/>
    <property type="project" value="TreeGrafter"/>
</dbReference>
<dbReference type="PANTHER" id="PTHR15688">
    <property type="entry name" value="KINETOCHORE-ASSOCIATED PROTEIN 1"/>
    <property type="match status" value="1"/>
</dbReference>
<dbReference type="GO" id="GO:0000070">
    <property type="term" value="P:mitotic sister chromatid segregation"/>
    <property type="evidence" value="ECO:0007669"/>
    <property type="project" value="TreeGrafter"/>
</dbReference>
<dbReference type="GO" id="GO:1990423">
    <property type="term" value="C:RZZ complex"/>
    <property type="evidence" value="ECO:0007669"/>
    <property type="project" value="TreeGrafter"/>
</dbReference>
<dbReference type="KEGG" id="aaf:AURANDRAFT_67101"/>
<evidence type="ECO:0000313" key="2">
    <source>
        <dbReference type="EMBL" id="EGB04611.1"/>
    </source>
</evidence>
<dbReference type="OrthoDB" id="343783at2759"/>
<feature type="compositionally biased region" description="Basic residues" evidence="1">
    <location>
        <begin position="2078"/>
        <end position="2088"/>
    </location>
</feature>
<dbReference type="SUPFAM" id="SSF69322">
    <property type="entry name" value="Tricorn protease domain 2"/>
    <property type="match status" value="1"/>
</dbReference>
<dbReference type="GO" id="GO:0005828">
    <property type="term" value="C:kinetochore microtubule"/>
    <property type="evidence" value="ECO:0007669"/>
    <property type="project" value="TreeGrafter"/>
</dbReference>
<feature type="region of interest" description="Disordered" evidence="1">
    <location>
        <begin position="2064"/>
        <end position="2088"/>
    </location>
</feature>
<dbReference type="PANTHER" id="PTHR15688:SF1">
    <property type="entry name" value="KINETOCHORE-ASSOCIATED PROTEIN 1"/>
    <property type="match status" value="1"/>
</dbReference>
<proteinExistence type="predicted"/>
<dbReference type="InParanoid" id="F0YJY8"/>
<dbReference type="Proteomes" id="UP000002729">
    <property type="component" value="Unassembled WGS sequence"/>
</dbReference>
<reference evidence="2 3" key="1">
    <citation type="journal article" date="2011" name="Proc. Natl. Acad. Sci. U.S.A.">
        <title>Niche of harmful alga Aureococcus anophagefferens revealed through ecogenomics.</title>
        <authorList>
            <person name="Gobler C.J."/>
            <person name="Berry D.L."/>
            <person name="Dyhrman S.T."/>
            <person name="Wilhelm S.W."/>
            <person name="Salamov A."/>
            <person name="Lobanov A.V."/>
            <person name="Zhang Y."/>
            <person name="Collier J.L."/>
            <person name="Wurch L.L."/>
            <person name="Kustka A.B."/>
            <person name="Dill B.D."/>
            <person name="Shah M."/>
            <person name="VerBerkmoes N.C."/>
            <person name="Kuo A."/>
            <person name="Terry A."/>
            <person name="Pangilinan J."/>
            <person name="Lindquist E.A."/>
            <person name="Lucas S."/>
            <person name="Paulsen I.T."/>
            <person name="Hattenrath-Lehmann T.K."/>
            <person name="Talmage S.C."/>
            <person name="Walker E.A."/>
            <person name="Koch F."/>
            <person name="Burson A.M."/>
            <person name="Marcoval M.A."/>
            <person name="Tang Y.Z."/>
            <person name="Lecleir G.R."/>
            <person name="Coyne K.J."/>
            <person name="Berg G.M."/>
            <person name="Bertrand E.M."/>
            <person name="Saito M.A."/>
            <person name="Gladyshev V.N."/>
            <person name="Grigoriev I.V."/>
        </authorList>
    </citation>
    <scope>NUCLEOTIDE SEQUENCE [LARGE SCALE GENOMIC DNA]</scope>
    <source>
        <strain evidence="3">CCMP 1984</strain>
    </source>
</reference>
<organism evidence="3">
    <name type="scientific">Aureococcus anophagefferens</name>
    <name type="common">Harmful bloom alga</name>
    <dbReference type="NCBI Taxonomy" id="44056"/>
    <lineage>
        <taxon>Eukaryota</taxon>
        <taxon>Sar</taxon>
        <taxon>Stramenopiles</taxon>
        <taxon>Ochrophyta</taxon>
        <taxon>Pelagophyceae</taxon>
        <taxon>Pelagomonadales</taxon>
        <taxon>Pelagomonadaceae</taxon>
        <taxon>Aureococcus</taxon>
    </lineage>
</organism>
<keyword evidence="3" id="KW-1185">Reference proteome</keyword>
<evidence type="ECO:0000313" key="3">
    <source>
        <dbReference type="Proteomes" id="UP000002729"/>
    </source>
</evidence>
<dbReference type="GO" id="GO:0005737">
    <property type="term" value="C:cytoplasm"/>
    <property type="evidence" value="ECO:0007669"/>
    <property type="project" value="TreeGrafter"/>
</dbReference>
<dbReference type="GO" id="GO:0007094">
    <property type="term" value="P:mitotic spindle assembly checkpoint signaling"/>
    <property type="evidence" value="ECO:0007669"/>
    <property type="project" value="TreeGrafter"/>
</dbReference>
<accession>F0YJY8</accession>
<gene>
    <name evidence="2" type="ORF">AURANDRAFT_67101</name>
</gene>
<dbReference type="InterPro" id="IPR015943">
    <property type="entry name" value="WD40/YVTN_repeat-like_dom_sf"/>
</dbReference>
<dbReference type="InterPro" id="IPR052802">
    <property type="entry name" value="KNTC1"/>
</dbReference>
<dbReference type="EMBL" id="GL833149">
    <property type="protein sequence ID" value="EGB04611.1"/>
    <property type="molecule type" value="Genomic_DNA"/>
</dbReference>
<evidence type="ECO:0000256" key="1">
    <source>
        <dbReference type="SAM" id="MobiDB-lite"/>
    </source>
</evidence>
<dbReference type="Gene3D" id="2.130.10.10">
    <property type="entry name" value="YVTN repeat-like/Quinoprotein amine dehydrogenase"/>
    <property type="match status" value="1"/>
</dbReference>
<sequence length="2088" mass="215405">MKPKTPDEPRTEEIIKASSIPLQGGRGVAAAASCKNDVCVLVVDATGPYSVVKAVITSESNDGECCEVQLGCATSWAVCWRGDGLAAAVALTDDGAAEGEPRHRCVFVAKSGGGYFCVDTKAVECAAGRRRKRVVGAAFADDGSLAVAFDDGTLRVATYKVDHGRVVEALSCACDAEGGEATALAVCGGDRFVVGYGDGGCAVFRAEFCDVMETAAVTKLMDLPPLAGAGAVTALAGCAHWLFVASEGGLRWWDAPTGSPLASFRLASPPAGVAIVRGGAGDDWALAAALDGGVARLAYDADGGLRVSDVAGVGAALGVCAGPVPDAAPPALAVAAAPKTWFAFRGDAATRVTLENGVAAPKARISEAFDAVDLREDDEAALANALHALAGGGPAAIPAAAVVAKVFAEAACGEEDVVAAAGVVCGWPFGSDAGAEAALRAALRGLGLRDGGSRDARRALEAALERLDVFRELLASMDARGRGLQDADGAWARAWARFRVGDAFEYALKAAEAGAVDAVVALWRRTRLDDAARAGRGAVARARADDRVLACVAALPGDADPELYVAWLAREVAPTLRGAAPARLRAWATDAARGLEARGRLDDALRVAGTVLRALEGPHAVGALASGTRGDVWLADLDRVVATDDEQPNRPRDELRALYGTLRHVLSLRDDHGVASTLDSYESADKSAIARALLDRVEDPAELGTEIDAHVRPICGEHGVDCDALLLDYARACARAFAVARATEKKRRSGGRGDAADATDARLARALAVREEIVDDAKRQLGALEVLERARPPYGAAVVALATDVGDDDGGDEDRLDPAERDVATRLRDAARLVTLTHLAHKHRVANFDAGDAGHALFLLDRVVDGSWRLSGLDPRDVLEDARTLARAYPATLSLRGAVVAFVQNLSCPEFGDADLGDLDGLADSARAALCKHAAMGSERQSARREVLAYFAATLDDAEAPRSERRCCAVLGARLAADVVADNDGAGEDGAFRAGDVALLRELESVVRLQGDWGLWAASPATLRDDALRDRLLAAAAAPVLAADPGPEALAHLGGVAALLGAPAGWAHAQVALAHCGDDAHVDRAAAAADAAAAAGAAPDLLRHLGYGLVERNRSSLDLSSAVGDRRRAAAMRAFARAATAERAPGAAVERDALALESLAFVGAVRSRCVGAPGARDVGRGDDGLLLRPDQASTPVAAFAAAVAAALRSGDASNVAAAADGVVDVLRANAAWRLASACLCLRDAVCGACGSEAQWHSARPQAYALEQLRSLLHSDPKTCAGHGELCVALALAAPPAQAFEAYRDAVGACGGSARELARLGHLAEVGEALAARLEDGHLEHASRSLAVDARWWKFLRERGVRFDHARLCLQASPTTCDVGAILRRSRAHATELLPAVLDAGGGAPLDGETIGAVLELCGRYGVADDVAGSAIATRVLARGVAGGESLDVAAREALDLVRDDDARRRVLRAALATADGAAYDRVDLALRLLLEAGDDDEAVSRSPLAPVDANASREATLLASCVHAAPRDAADAPSFAAPSRATLTKWRRCAAWLKAVEDDARTQLGARGAAALGDRKLSFHDVVARPREALSDLLSEASCPHLSVVCGMVDGLPPGSLWVALADKAAKKPRPGSKEEAFFYRCLDRAGNASLAFRRSAELADAFAADLAASPSAAAGLGELRATREAAKHASAWADGAPREPAALEARVDARRRADAAARRAAAVLFGAPGAAVDGDGGAVPAAGGAAALLRRLYEAAASAAAAAALAAPAKSAREPGGDAFAAAARRAHGAAEVLAAREAEPGAAEAGRRCRLTARVRLRALRAAAVLARGDGDALAAAWARAAARGHGDGGDGPPTLLALSRRLRVVAELAALRLPHARVVAGRGVGCGVGVDAFVETLLRDGGRQGRKRVIQRGRDARLAPTLLPLLAAVLAEADDDDAAAPGADAAADARDGARAPLWASLLGALADAGQWRPLLAVLQRLAPRAWLRSAAGDAVGRVFRAAVLRPILELEEAHQPDSDAVAAVLDDVVALARACPHFLDGDHHDVHTKIRRALAARDREQDLTAAARAPPAQTPKKRRARRLSL</sequence>
<protein>
    <recommendedName>
        <fullName evidence="4">RZZ complex subunit KNTC1/ROD C-terminal domain-containing protein</fullName>
    </recommendedName>
</protein>
<dbReference type="RefSeq" id="XP_009040717.1">
    <property type="nucleotide sequence ID" value="XM_009042469.1"/>
</dbReference>